<keyword evidence="1" id="KW-0540">Nuclease</keyword>
<keyword evidence="2" id="KW-1185">Reference proteome</keyword>
<dbReference type="Proteomes" id="UP000199125">
    <property type="component" value="Unassembled WGS sequence"/>
</dbReference>
<keyword evidence="1" id="KW-0255">Endonuclease</keyword>
<name>A0A1H6K2S2_9RHOB</name>
<sequence>MRQINARPPAIDGKSTNPFVLAAYAELFDVHHLKQVDEIVAAAKVFSSIETAAGRVVEDVIPPFYGWAQINSPGYTVLSEIDSARVVDDTVELVALKSGPMCISDSMVSQIANAISTNWIEWSNHWNVDKVRYIVGMNYSTAKNSNKKDWHIVRLAELKTTATDLAISRSCTQPDGRRPIASSFFEGTKNGKSLRVETLQGRELWAHIAGVDDAFLQICWAMAKCLNTQAIPIGTNFSTGEMDEIIRFASSINAPDVSDAEKQWLVFFARHFVDRLVISPKNDKI</sequence>
<proteinExistence type="predicted"/>
<dbReference type="STRING" id="65735.SAMN04488075_0830"/>
<organism evidence="1 2">
    <name type="scientific">Paracoccus alkenifer</name>
    <dbReference type="NCBI Taxonomy" id="65735"/>
    <lineage>
        <taxon>Bacteria</taxon>
        <taxon>Pseudomonadati</taxon>
        <taxon>Pseudomonadota</taxon>
        <taxon>Alphaproteobacteria</taxon>
        <taxon>Rhodobacterales</taxon>
        <taxon>Paracoccaceae</taxon>
        <taxon>Paracoccus</taxon>
    </lineage>
</organism>
<dbReference type="SUPFAM" id="SSF52980">
    <property type="entry name" value="Restriction endonuclease-like"/>
    <property type="match status" value="1"/>
</dbReference>
<accession>A0A1H6K2S2</accession>
<reference evidence="2" key="1">
    <citation type="submission" date="2016-10" db="EMBL/GenBank/DDBJ databases">
        <authorList>
            <person name="Varghese N."/>
            <person name="Submissions S."/>
        </authorList>
    </citation>
    <scope>NUCLEOTIDE SEQUENCE [LARGE SCALE GENOMIC DNA]</scope>
    <source>
        <strain evidence="2">DSM 11593</strain>
    </source>
</reference>
<evidence type="ECO:0000313" key="2">
    <source>
        <dbReference type="Proteomes" id="UP000199125"/>
    </source>
</evidence>
<dbReference type="InterPro" id="IPR011335">
    <property type="entry name" value="Restrct_endonuc-II-like"/>
</dbReference>
<dbReference type="AlphaFoldDB" id="A0A1H6K2S2"/>
<keyword evidence="1" id="KW-0378">Hydrolase</keyword>
<dbReference type="GO" id="GO:0004519">
    <property type="term" value="F:endonuclease activity"/>
    <property type="evidence" value="ECO:0007669"/>
    <property type="project" value="UniProtKB-KW"/>
</dbReference>
<gene>
    <name evidence="1" type="ORF">SAMN04488075_0830</name>
</gene>
<protein>
    <submittedName>
        <fullName evidence="1">Type II restriction endonuclease EcoO109I</fullName>
    </submittedName>
</protein>
<evidence type="ECO:0000313" key="1">
    <source>
        <dbReference type="EMBL" id="SEH69545.1"/>
    </source>
</evidence>
<dbReference type="EMBL" id="FNXG01000001">
    <property type="protein sequence ID" value="SEH69545.1"/>
    <property type="molecule type" value="Genomic_DNA"/>
</dbReference>